<dbReference type="FunCoup" id="A0A6P8J4W8">
    <property type="interactions" value="549"/>
</dbReference>
<comment type="caution">
    <text evidence="8">Lacks conserved residue(s) required for the propagation of feature annotation.</text>
</comment>
<dbReference type="InterPro" id="IPR030459">
    <property type="entry name" value="Glyco_hydro_31_CS"/>
</dbReference>
<dbReference type="SUPFAM" id="SSF51011">
    <property type="entry name" value="Glycosyl hydrolase domain"/>
    <property type="match status" value="1"/>
</dbReference>
<evidence type="ECO:0000256" key="10">
    <source>
        <dbReference type="SAM" id="SignalP"/>
    </source>
</evidence>
<evidence type="ECO:0000256" key="8">
    <source>
        <dbReference type="PROSITE-ProRule" id="PRU00779"/>
    </source>
</evidence>
<evidence type="ECO:0000259" key="11">
    <source>
        <dbReference type="PROSITE" id="PS51448"/>
    </source>
</evidence>
<dbReference type="GO" id="GO:0004558">
    <property type="term" value="F:alpha-1,4-glucosidase activity"/>
    <property type="evidence" value="ECO:0007669"/>
    <property type="project" value="TreeGrafter"/>
</dbReference>
<keyword evidence="4" id="KW-0472">Membrane</keyword>
<dbReference type="PROSITE" id="PS00707">
    <property type="entry name" value="GLYCOSYL_HYDROL_F31_2"/>
    <property type="match status" value="1"/>
</dbReference>
<dbReference type="InterPro" id="IPR048395">
    <property type="entry name" value="Glyco_hydro_31_C"/>
</dbReference>
<dbReference type="Proteomes" id="UP000515163">
    <property type="component" value="Unplaced"/>
</dbReference>
<dbReference type="Gene3D" id="2.60.40.1180">
    <property type="entry name" value="Golgi alpha-mannosidase II"/>
    <property type="match status" value="2"/>
</dbReference>
<name>A0A6P8J4W8_ACTTE</name>
<dbReference type="InterPro" id="IPR011013">
    <property type="entry name" value="Gal_mutarotase_sf_dom"/>
</dbReference>
<dbReference type="Gene3D" id="4.10.110.10">
    <property type="entry name" value="Spasmolytic Protein, domain 1"/>
    <property type="match status" value="1"/>
</dbReference>
<keyword evidence="5" id="KW-1015">Disulfide bond</keyword>
<protein>
    <submittedName>
        <fullName evidence="13">Lysosomal alpha-glucosidase-like</fullName>
    </submittedName>
</protein>
<feature type="signal peptide" evidence="10">
    <location>
        <begin position="1"/>
        <end position="21"/>
    </location>
</feature>
<dbReference type="GO" id="GO:0005975">
    <property type="term" value="P:carbohydrate metabolic process"/>
    <property type="evidence" value="ECO:0007669"/>
    <property type="project" value="InterPro"/>
</dbReference>
<dbReference type="OrthoDB" id="5839090at2759"/>
<keyword evidence="7 9" id="KW-0326">Glycosidase</keyword>
<evidence type="ECO:0000256" key="2">
    <source>
        <dbReference type="ARBA" id="ARBA00007806"/>
    </source>
</evidence>
<evidence type="ECO:0000256" key="6">
    <source>
        <dbReference type="ARBA" id="ARBA00023180"/>
    </source>
</evidence>
<sequence>MSSKRAALVVLFFFLFKSINSEPQCTLPSEKYRFDCFPDDNATAEKCEARGCCWDKATLTKPQKRVKISSNSSSIADPPLDVPYCFFPLNYGYKLASKEETKTGFKLGLVREGSDGPYGGDVKNLAVDVLLEDQNRFHFKIYDPANKRYEVPIPTPSVSEKSAAQNYDVSFTTFPFGIAVTRKSTGTVVFNSTAGGMIFEDQFLQISSFLPSSNLYGIGEHVDPLKLNVSWRMATLFSRDVATPEGLKNNLYGVHPFYLSLENDGNANGVFLLNSNAMEIILQPTPAITFRSIGGILDFYVFLGPTPEMVVQQYTEVVGRPLLPPYWGLGFHLCRWGYGSLNGTITVNDNMRAKGIPQDVQWNDIEYMREHLDFTVDSNKWGGLGDFVKKLQTQYNQHYIPIVDPGISNVQPSGSYKPYSDGLKMGVFVNSTNGGPIVGKVWPGNTVFPDFLNPASLDYWKTQISEFHQVVPFDGLWIDMNEPSNFVEGSISGCPKSKWDNPPYTPHIIDGKLNSKTVCMSAKHYGHRHYDVHSLYGYTEAVATMRALESVRGKRSMVISRSTYPNSGQHGGHWLGDNHANWDNLRLSVPGILNFNLFGIPLVGADICGFNGDTTLELCARWTQLGAFYPFSRNHNTINAKPQDPAAFGDSFAAMARTVLLMRYQLLPYLYTLFVEASLSGKTVATPLFFEFPKDSNTLAIDQQFLWGSSLLITPVLQQGASSVTGYFPDATWYDAYEGAKLQQQGSGGQQHTLNCSMLCNTPLHIRGGSIFPVQQAAITTVESRKNPFGLVVAKSGVDGVPAKGILHVDDGESLDAFTKAPFLSVSFTASKGVLKSSVDPKSSYQPQASLALISVYGLEHKPASVTINGHAISSEFYTYNSDLKVLTIRGVKIPLDKAFTVTYI</sequence>
<dbReference type="InterPro" id="IPR044913">
    <property type="entry name" value="P_trefoil_dom_sf"/>
</dbReference>
<dbReference type="PROSITE" id="PS00129">
    <property type="entry name" value="GLYCOSYL_HYDROL_F31_1"/>
    <property type="match status" value="1"/>
</dbReference>
<dbReference type="Pfam" id="PF13802">
    <property type="entry name" value="Gal_mutarotas_2"/>
    <property type="match status" value="1"/>
</dbReference>
<dbReference type="GO" id="GO:0012505">
    <property type="term" value="C:endomembrane system"/>
    <property type="evidence" value="ECO:0007669"/>
    <property type="project" value="UniProtKB-SubCell"/>
</dbReference>
<evidence type="ECO:0000256" key="1">
    <source>
        <dbReference type="ARBA" id="ARBA00004308"/>
    </source>
</evidence>
<dbReference type="InterPro" id="IPR030458">
    <property type="entry name" value="Glyco_hydro_31_AS"/>
</dbReference>
<dbReference type="SUPFAM" id="SSF51445">
    <property type="entry name" value="(Trans)glycosidases"/>
    <property type="match status" value="1"/>
</dbReference>
<dbReference type="GO" id="GO:0030246">
    <property type="term" value="F:carbohydrate binding"/>
    <property type="evidence" value="ECO:0007669"/>
    <property type="project" value="InterPro"/>
</dbReference>
<dbReference type="RefSeq" id="XP_031575111.1">
    <property type="nucleotide sequence ID" value="XM_031719251.1"/>
</dbReference>
<dbReference type="PANTHER" id="PTHR22762">
    <property type="entry name" value="ALPHA-GLUCOSIDASE"/>
    <property type="match status" value="1"/>
</dbReference>
<dbReference type="SUPFAM" id="SSF74650">
    <property type="entry name" value="Galactose mutarotase-like"/>
    <property type="match status" value="1"/>
</dbReference>
<evidence type="ECO:0000256" key="5">
    <source>
        <dbReference type="ARBA" id="ARBA00023157"/>
    </source>
</evidence>
<organism evidence="12 13">
    <name type="scientific">Actinia tenebrosa</name>
    <name type="common">Australian red waratah sea anemone</name>
    <dbReference type="NCBI Taxonomy" id="6105"/>
    <lineage>
        <taxon>Eukaryota</taxon>
        <taxon>Metazoa</taxon>
        <taxon>Cnidaria</taxon>
        <taxon>Anthozoa</taxon>
        <taxon>Hexacorallia</taxon>
        <taxon>Actiniaria</taxon>
        <taxon>Actiniidae</taxon>
        <taxon>Actinia</taxon>
    </lineage>
</organism>
<keyword evidence="12" id="KW-1185">Reference proteome</keyword>
<dbReference type="FunFam" id="2.60.40.1760:FF:000001">
    <property type="entry name" value="Maltase-glucoamylase, intestinal"/>
    <property type="match status" value="1"/>
</dbReference>
<dbReference type="InterPro" id="IPR017957">
    <property type="entry name" value="P_trefoil_CS"/>
</dbReference>
<evidence type="ECO:0000256" key="9">
    <source>
        <dbReference type="RuleBase" id="RU361185"/>
    </source>
</evidence>
<dbReference type="InterPro" id="IPR025887">
    <property type="entry name" value="Glyco_hydro_31_N_dom"/>
</dbReference>
<gene>
    <name evidence="13" type="primary">LOC116308764</name>
</gene>
<dbReference type="PROSITE" id="PS00025">
    <property type="entry name" value="P_TREFOIL_1"/>
    <property type="match status" value="1"/>
</dbReference>
<dbReference type="InParanoid" id="A0A6P8J4W8"/>
<evidence type="ECO:0000313" key="13">
    <source>
        <dbReference type="RefSeq" id="XP_031575111.1"/>
    </source>
</evidence>
<dbReference type="Gene3D" id="3.20.20.80">
    <property type="entry name" value="Glycosidases"/>
    <property type="match status" value="1"/>
</dbReference>
<dbReference type="SUPFAM" id="SSF57492">
    <property type="entry name" value="Trefoil"/>
    <property type="match status" value="1"/>
</dbReference>
<keyword evidence="6" id="KW-0325">Glycoprotein</keyword>
<dbReference type="CDD" id="cd00111">
    <property type="entry name" value="Trefoil"/>
    <property type="match status" value="1"/>
</dbReference>
<accession>A0A6P8J4W8</accession>
<evidence type="ECO:0000256" key="4">
    <source>
        <dbReference type="ARBA" id="ARBA00023136"/>
    </source>
</evidence>
<dbReference type="InterPro" id="IPR000519">
    <property type="entry name" value="P_trefoil_dom"/>
</dbReference>
<comment type="similarity">
    <text evidence="2 9">Belongs to the glycosyl hydrolase 31 family.</text>
</comment>
<dbReference type="InterPro" id="IPR000322">
    <property type="entry name" value="Glyco_hydro_31_TIM"/>
</dbReference>
<feature type="domain" description="P-type" evidence="11">
    <location>
        <begin position="23"/>
        <end position="89"/>
    </location>
</feature>
<evidence type="ECO:0000256" key="3">
    <source>
        <dbReference type="ARBA" id="ARBA00022801"/>
    </source>
</evidence>
<reference evidence="13" key="1">
    <citation type="submission" date="2025-08" db="UniProtKB">
        <authorList>
            <consortium name="RefSeq"/>
        </authorList>
    </citation>
    <scope>IDENTIFICATION</scope>
    <source>
        <tissue evidence="13">Tentacle</tissue>
    </source>
</reference>
<dbReference type="Gene3D" id="2.60.40.1760">
    <property type="entry name" value="glycosyl hydrolase (family 31)"/>
    <property type="match status" value="1"/>
</dbReference>
<dbReference type="Pfam" id="PF00088">
    <property type="entry name" value="Trefoil"/>
    <property type="match status" value="1"/>
</dbReference>
<keyword evidence="10" id="KW-0732">Signal</keyword>
<proteinExistence type="inferred from homology"/>
<dbReference type="Pfam" id="PF21365">
    <property type="entry name" value="Glyco_hydro_31_3rd"/>
    <property type="match status" value="1"/>
</dbReference>
<evidence type="ECO:0000256" key="7">
    <source>
        <dbReference type="ARBA" id="ARBA00023295"/>
    </source>
</evidence>
<comment type="subcellular location">
    <subcellularLocation>
        <location evidence="1">Endomembrane system</location>
    </subcellularLocation>
</comment>
<feature type="chain" id="PRO_5028350273" evidence="10">
    <location>
        <begin position="22"/>
        <end position="905"/>
    </location>
</feature>
<dbReference type="SMART" id="SM00018">
    <property type="entry name" value="PD"/>
    <property type="match status" value="1"/>
</dbReference>
<keyword evidence="3 9" id="KW-0378">Hydrolase</keyword>
<dbReference type="PANTHER" id="PTHR22762:SF131">
    <property type="entry name" value="GLYCOSIDE HYDROLASE FAMILY 31 N-TERMINAL DOMAIN-CONTAINING PROTEIN"/>
    <property type="match status" value="1"/>
</dbReference>
<dbReference type="GeneID" id="116308764"/>
<dbReference type="CDD" id="cd06602">
    <property type="entry name" value="GH31_MGAM_SI_GAA"/>
    <property type="match status" value="1"/>
</dbReference>
<evidence type="ECO:0000313" key="12">
    <source>
        <dbReference type="Proteomes" id="UP000515163"/>
    </source>
</evidence>
<dbReference type="FunFam" id="3.20.20.80:FF:000016">
    <property type="entry name" value="Maltase-glucoamylase, intestinal"/>
    <property type="match status" value="1"/>
</dbReference>
<dbReference type="AlphaFoldDB" id="A0A6P8J4W8"/>
<dbReference type="Pfam" id="PF01055">
    <property type="entry name" value="Glyco_hydro_31_2nd"/>
    <property type="match status" value="1"/>
</dbReference>
<dbReference type="PROSITE" id="PS51448">
    <property type="entry name" value="P_TREFOIL_2"/>
    <property type="match status" value="1"/>
</dbReference>
<dbReference type="InterPro" id="IPR013780">
    <property type="entry name" value="Glyco_hydro_b"/>
</dbReference>
<dbReference type="KEGG" id="aten:116308764"/>
<dbReference type="CDD" id="cd14752">
    <property type="entry name" value="GH31_N"/>
    <property type="match status" value="1"/>
</dbReference>
<dbReference type="InterPro" id="IPR017853">
    <property type="entry name" value="GH"/>
</dbReference>